<keyword evidence="2" id="KW-1185">Reference proteome</keyword>
<organism evidence="1 2">
    <name type="scientific">Populus alba x Populus x berolinensis</name>
    <dbReference type="NCBI Taxonomy" id="444605"/>
    <lineage>
        <taxon>Eukaryota</taxon>
        <taxon>Viridiplantae</taxon>
        <taxon>Streptophyta</taxon>
        <taxon>Embryophyta</taxon>
        <taxon>Tracheophyta</taxon>
        <taxon>Spermatophyta</taxon>
        <taxon>Magnoliopsida</taxon>
        <taxon>eudicotyledons</taxon>
        <taxon>Gunneridae</taxon>
        <taxon>Pentapetalae</taxon>
        <taxon>rosids</taxon>
        <taxon>fabids</taxon>
        <taxon>Malpighiales</taxon>
        <taxon>Salicaceae</taxon>
        <taxon>Saliceae</taxon>
        <taxon>Populus</taxon>
    </lineage>
</organism>
<proteinExistence type="predicted"/>
<sequence length="66" mass="7935">MMEDLRERYFGPIFELFSHDKYPEIGHWMIKNHSCNRKVERVLMMLLLALESNILENSSFSAMDNR</sequence>
<gene>
    <name evidence="1" type="ORF">NC653_012074</name>
</gene>
<dbReference type="EMBL" id="JAQIZT010000004">
    <property type="protein sequence ID" value="KAJ7001883.1"/>
    <property type="molecule type" value="Genomic_DNA"/>
</dbReference>
<accession>A0AAD6W7D8</accession>
<evidence type="ECO:0000313" key="2">
    <source>
        <dbReference type="Proteomes" id="UP001164929"/>
    </source>
</evidence>
<name>A0AAD6W7D8_9ROSI</name>
<reference evidence="1 2" key="1">
    <citation type="journal article" date="2023" name="Mol. Ecol. Resour.">
        <title>Chromosome-level genome assembly of a triploid poplar Populus alba 'Berolinensis'.</title>
        <authorList>
            <person name="Chen S."/>
            <person name="Yu Y."/>
            <person name="Wang X."/>
            <person name="Wang S."/>
            <person name="Zhang T."/>
            <person name="Zhou Y."/>
            <person name="He R."/>
            <person name="Meng N."/>
            <person name="Wang Y."/>
            <person name="Liu W."/>
            <person name="Liu Z."/>
            <person name="Liu J."/>
            <person name="Guo Q."/>
            <person name="Huang H."/>
            <person name="Sederoff R.R."/>
            <person name="Wang G."/>
            <person name="Qu G."/>
            <person name="Chen S."/>
        </authorList>
    </citation>
    <scope>NUCLEOTIDE SEQUENCE [LARGE SCALE GENOMIC DNA]</scope>
    <source>
        <strain evidence="1">SC-2020</strain>
    </source>
</reference>
<protein>
    <submittedName>
        <fullName evidence="1">Uncharacterized protein</fullName>
    </submittedName>
</protein>
<evidence type="ECO:0000313" key="1">
    <source>
        <dbReference type="EMBL" id="KAJ7001883.1"/>
    </source>
</evidence>
<comment type="caution">
    <text evidence="1">The sequence shown here is derived from an EMBL/GenBank/DDBJ whole genome shotgun (WGS) entry which is preliminary data.</text>
</comment>
<dbReference type="Proteomes" id="UP001164929">
    <property type="component" value="Chromosome 4"/>
</dbReference>
<dbReference type="AlphaFoldDB" id="A0AAD6W7D8"/>